<dbReference type="InterPro" id="IPR010300">
    <property type="entry name" value="CDO_1"/>
</dbReference>
<evidence type="ECO:0000256" key="9">
    <source>
        <dbReference type="RuleBase" id="RU366010"/>
    </source>
</evidence>
<evidence type="ECO:0000256" key="7">
    <source>
        <dbReference type="PIRSR" id="PIRSR610300-50"/>
    </source>
</evidence>
<sequence>MPEDEPCHTRYLDFASLVAGLRKMLDGKVRGAPQDPETVAEVTEYLQSVRLNPKEWEQYTNFVGHCYTRTLVGIDPNFVVLLLSWGKGQESPIHCHSNSSCWVKVLDGELKESVFQSPENPGSKPLKLTAQEIYSPNQATYIDDTHGVHQMGNARTDHPCVSLHVYAPAHSACHTFDRTTGARKLVSLGTAHSNPPLEMSETDDPSHPRFL</sequence>
<keyword evidence="3 8" id="KW-0479">Metal-binding</keyword>
<dbReference type="Pfam" id="PF05995">
    <property type="entry name" value="CDO_I"/>
    <property type="match status" value="1"/>
</dbReference>
<comment type="similarity">
    <text evidence="1 9">Belongs to the cysteine dioxygenase family.</text>
</comment>
<dbReference type="PANTHER" id="PTHR12918:SF1">
    <property type="entry name" value="CYSTEINE DIOXYGENASE TYPE 1"/>
    <property type="match status" value="1"/>
</dbReference>
<evidence type="ECO:0000256" key="8">
    <source>
        <dbReference type="PIRSR" id="PIRSR610300-51"/>
    </source>
</evidence>
<evidence type="ECO:0000256" key="5">
    <source>
        <dbReference type="ARBA" id="ARBA00023002"/>
    </source>
</evidence>
<dbReference type="SUPFAM" id="SSF51182">
    <property type="entry name" value="RmlC-like cupins"/>
    <property type="match status" value="1"/>
</dbReference>
<accession>B5A4K0</accession>
<feature type="binding site" evidence="8">
    <location>
        <position position="149"/>
    </location>
    <ligand>
        <name>Fe cation</name>
        <dbReference type="ChEBI" id="CHEBI:24875"/>
        <note>catalytic</note>
    </ligand>
</feature>
<keyword evidence="6 8" id="KW-0408">Iron</keyword>
<feature type="binding site" evidence="8">
    <location>
        <position position="94"/>
    </location>
    <ligand>
        <name>Fe cation</name>
        <dbReference type="ChEBI" id="CHEBI:24875"/>
        <note>catalytic</note>
    </ligand>
</feature>
<evidence type="ECO:0000256" key="4">
    <source>
        <dbReference type="ARBA" id="ARBA00022964"/>
    </source>
</evidence>
<feature type="region of interest" description="Disordered" evidence="10">
    <location>
        <begin position="190"/>
        <end position="211"/>
    </location>
</feature>
<proteinExistence type="evidence at transcript level"/>
<dbReference type="Gene3D" id="2.60.120.10">
    <property type="entry name" value="Jelly Rolls"/>
    <property type="match status" value="1"/>
</dbReference>
<dbReference type="EMBL" id="EU810284">
    <property type="protein sequence ID" value="ACF24552.1"/>
    <property type="molecule type" value="mRNA"/>
</dbReference>
<keyword evidence="4 9" id="KW-0223">Dioxygenase</keyword>
<comment type="catalytic activity">
    <reaction evidence="9">
        <text>L-cysteine + O2 = 3-sulfino-L-alanine + H(+)</text>
        <dbReference type="Rhea" id="RHEA:20441"/>
        <dbReference type="ChEBI" id="CHEBI:15378"/>
        <dbReference type="ChEBI" id="CHEBI:15379"/>
        <dbReference type="ChEBI" id="CHEBI:35235"/>
        <dbReference type="ChEBI" id="CHEBI:61085"/>
        <dbReference type="EC" id="1.13.11.20"/>
    </reaction>
</comment>
<feature type="cross-link" description="3'-(S-cysteinyl)-tyrosine (Cys-Tyr)" evidence="7">
    <location>
        <begin position="101"/>
        <end position="166"/>
    </location>
</feature>
<evidence type="ECO:0000256" key="2">
    <source>
        <dbReference type="ARBA" id="ARBA00013133"/>
    </source>
</evidence>
<dbReference type="GO" id="GO:0017172">
    <property type="term" value="F:cysteine dioxygenase activity"/>
    <property type="evidence" value="ECO:0007669"/>
    <property type="project" value="UniProtKB-UniRule"/>
</dbReference>
<evidence type="ECO:0000256" key="10">
    <source>
        <dbReference type="SAM" id="MobiDB-lite"/>
    </source>
</evidence>
<name>B5A4K0_GYMST</name>
<dbReference type="InterPro" id="IPR011051">
    <property type="entry name" value="RmlC_Cupin_sf"/>
</dbReference>
<keyword evidence="5 9" id="KW-0560">Oxidoreductase</keyword>
<dbReference type="CDD" id="cd10548">
    <property type="entry name" value="cupin_CDO"/>
    <property type="match status" value="1"/>
</dbReference>
<organism evidence="11">
    <name type="scientific">Gymnochlora stellata</name>
    <dbReference type="NCBI Taxonomy" id="67809"/>
    <lineage>
        <taxon>Eukaryota</taxon>
        <taxon>Sar</taxon>
        <taxon>Rhizaria</taxon>
        <taxon>Cercozoa</taxon>
        <taxon>Chlorarachniophyceae</taxon>
        <taxon>Gymnochlora</taxon>
    </lineage>
</organism>
<evidence type="ECO:0000313" key="11">
    <source>
        <dbReference type="EMBL" id="ACF24552.1"/>
    </source>
</evidence>
<dbReference type="AlphaFoldDB" id="B5A4K0"/>
<feature type="binding site" evidence="8">
    <location>
        <position position="96"/>
    </location>
    <ligand>
        <name>Fe cation</name>
        <dbReference type="ChEBI" id="CHEBI:24875"/>
        <note>catalytic</note>
    </ligand>
</feature>
<evidence type="ECO:0000256" key="1">
    <source>
        <dbReference type="ARBA" id="ARBA00006622"/>
    </source>
</evidence>
<reference evidence="11" key="1">
    <citation type="journal article" date="2008" name="Mol. Biol. Evol.">
        <title>Nucleus-encoded periplastid-targeted EFL in chlorarachniophytes.</title>
        <authorList>
            <person name="Gile G.H."/>
            <person name="Keeling P.J."/>
        </authorList>
    </citation>
    <scope>NUCLEOTIDE SEQUENCE</scope>
    <source>
        <strain evidence="11">CCMP 2057</strain>
    </source>
</reference>
<dbReference type="InterPro" id="IPR014710">
    <property type="entry name" value="RmlC-like_jellyroll"/>
</dbReference>
<protein>
    <recommendedName>
        <fullName evidence="2 9">Cysteine dioxygenase</fullName>
        <ecNumber evidence="2 9">1.13.11.20</ecNumber>
    </recommendedName>
</protein>
<dbReference type="EC" id="1.13.11.20" evidence="2 9"/>
<comment type="cofactor">
    <cofactor evidence="9">
        <name>Fe cation</name>
        <dbReference type="ChEBI" id="CHEBI:24875"/>
    </cofactor>
    <text evidence="9">Binds 1 Fe cation per subunit.</text>
</comment>
<evidence type="ECO:0000256" key="6">
    <source>
        <dbReference type="ARBA" id="ARBA00023004"/>
    </source>
</evidence>
<dbReference type="GO" id="GO:0019448">
    <property type="term" value="P:L-cysteine catabolic process"/>
    <property type="evidence" value="ECO:0007669"/>
    <property type="project" value="TreeGrafter"/>
</dbReference>
<dbReference type="PANTHER" id="PTHR12918">
    <property type="entry name" value="CYSTEINE DIOXYGENASE"/>
    <property type="match status" value="1"/>
</dbReference>
<keyword evidence="7" id="KW-0883">Thioether bond</keyword>
<evidence type="ECO:0000256" key="3">
    <source>
        <dbReference type="ARBA" id="ARBA00022723"/>
    </source>
</evidence>
<dbReference type="GO" id="GO:0008198">
    <property type="term" value="F:ferrous iron binding"/>
    <property type="evidence" value="ECO:0007669"/>
    <property type="project" value="TreeGrafter"/>
</dbReference>